<dbReference type="GO" id="GO:0003700">
    <property type="term" value="F:DNA-binding transcription factor activity"/>
    <property type="evidence" value="ECO:0007669"/>
    <property type="project" value="UniProtKB-UniRule"/>
</dbReference>
<dbReference type="InterPro" id="IPR020603">
    <property type="entry name" value="MraZ_dom"/>
</dbReference>
<feature type="domain" description="SpoVT-AbrB" evidence="8">
    <location>
        <begin position="76"/>
        <end position="119"/>
    </location>
</feature>
<dbReference type="GO" id="GO:0009295">
    <property type="term" value="C:nucleoid"/>
    <property type="evidence" value="ECO:0007669"/>
    <property type="project" value="UniProtKB-SubCell"/>
</dbReference>
<keyword evidence="2 7" id="KW-0963">Cytoplasm</keyword>
<dbReference type="GO" id="GO:0051301">
    <property type="term" value="P:cell division"/>
    <property type="evidence" value="ECO:0007669"/>
    <property type="project" value="UniProtKB-KW"/>
</dbReference>
<dbReference type="InterPro" id="IPR003444">
    <property type="entry name" value="MraZ"/>
</dbReference>
<dbReference type="SUPFAM" id="SSF89447">
    <property type="entry name" value="AbrB/MazE/MraZ-like"/>
    <property type="match status" value="1"/>
</dbReference>
<evidence type="ECO:0000256" key="3">
    <source>
        <dbReference type="ARBA" id="ARBA00022737"/>
    </source>
</evidence>
<keyword evidence="4 7" id="KW-0805">Transcription regulation</keyword>
<sequence>MLIGEYRHTIDAKKRLSVPAKFRKELGKKIVIAQGLDNCLFVYSEKGWRTFSEKLRALPMGQAAMRKFNRAMSSGAMDAEIDALGRILLPDFLKSFAGLKNKVVFIGVNDRAEIWSEEAWDAYKKQAEKDVDSLAEKLGEIGAV</sequence>
<dbReference type="EMBL" id="MFLY01000020">
    <property type="protein sequence ID" value="OGG72960.1"/>
    <property type="molecule type" value="Genomic_DNA"/>
</dbReference>
<dbReference type="PANTHER" id="PTHR34701:SF1">
    <property type="entry name" value="TRANSCRIPTIONAL REGULATOR MRAZ"/>
    <property type="match status" value="1"/>
</dbReference>
<comment type="subcellular location">
    <subcellularLocation>
        <location evidence="7">Cytoplasm</location>
        <location evidence="7">Nucleoid</location>
    </subcellularLocation>
</comment>
<dbReference type="InterPro" id="IPR037914">
    <property type="entry name" value="SpoVT-AbrB_sf"/>
</dbReference>
<dbReference type="Proteomes" id="UP000177306">
    <property type="component" value="Unassembled WGS sequence"/>
</dbReference>
<evidence type="ECO:0000256" key="7">
    <source>
        <dbReference type="HAMAP-Rule" id="MF_01008"/>
    </source>
</evidence>
<dbReference type="AlphaFoldDB" id="A0A1F6EH41"/>
<evidence type="ECO:0000259" key="8">
    <source>
        <dbReference type="PROSITE" id="PS51740"/>
    </source>
</evidence>
<comment type="similarity">
    <text evidence="7">Belongs to the MraZ family.</text>
</comment>
<evidence type="ECO:0000256" key="4">
    <source>
        <dbReference type="ARBA" id="ARBA00023015"/>
    </source>
</evidence>
<organism evidence="9 10">
    <name type="scientific">Candidatus Kaiserbacteria bacterium RIFCSPLOWO2_01_FULL_53_17</name>
    <dbReference type="NCBI Taxonomy" id="1798511"/>
    <lineage>
        <taxon>Bacteria</taxon>
        <taxon>Candidatus Kaiseribacteriota</taxon>
    </lineage>
</organism>
<name>A0A1F6EH41_9BACT</name>
<comment type="subunit">
    <text evidence="7">Forms oligomers.</text>
</comment>
<proteinExistence type="inferred from homology"/>
<dbReference type="Pfam" id="PF02381">
    <property type="entry name" value="MraZ"/>
    <property type="match status" value="2"/>
</dbReference>
<evidence type="ECO:0000313" key="10">
    <source>
        <dbReference type="Proteomes" id="UP000177306"/>
    </source>
</evidence>
<keyword evidence="9" id="KW-0132">Cell division</keyword>
<dbReference type="GO" id="GO:0005737">
    <property type="term" value="C:cytoplasm"/>
    <property type="evidence" value="ECO:0007669"/>
    <property type="project" value="UniProtKB-UniRule"/>
</dbReference>
<keyword evidence="6 7" id="KW-0804">Transcription</keyword>
<evidence type="ECO:0000256" key="6">
    <source>
        <dbReference type="ARBA" id="ARBA00023163"/>
    </source>
</evidence>
<dbReference type="CDD" id="cd16320">
    <property type="entry name" value="MraZ_N"/>
    <property type="match status" value="1"/>
</dbReference>
<dbReference type="GO" id="GO:2000143">
    <property type="term" value="P:negative regulation of DNA-templated transcription initiation"/>
    <property type="evidence" value="ECO:0007669"/>
    <property type="project" value="TreeGrafter"/>
</dbReference>
<keyword evidence="5 7" id="KW-0238">DNA-binding</keyword>
<dbReference type="InterPro" id="IPR035644">
    <property type="entry name" value="MraZ_C"/>
</dbReference>
<feature type="domain" description="SpoVT-AbrB" evidence="8">
    <location>
        <begin position="5"/>
        <end position="47"/>
    </location>
</feature>
<dbReference type="GO" id="GO:0000976">
    <property type="term" value="F:transcription cis-regulatory region binding"/>
    <property type="evidence" value="ECO:0007669"/>
    <property type="project" value="TreeGrafter"/>
</dbReference>
<dbReference type="HAMAP" id="MF_01008">
    <property type="entry name" value="MraZ"/>
    <property type="match status" value="1"/>
</dbReference>
<dbReference type="PANTHER" id="PTHR34701">
    <property type="entry name" value="TRANSCRIPTIONAL REGULATOR MRAZ"/>
    <property type="match status" value="1"/>
</dbReference>
<dbReference type="PROSITE" id="PS51740">
    <property type="entry name" value="SPOVT_ABRB"/>
    <property type="match status" value="2"/>
</dbReference>
<dbReference type="NCBIfam" id="TIGR00242">
    <property type="entry name" value="division/cell wall cluster transcriptional repressor MraZ"/>
    <property type="match status" value="1"/>
</dbReference>
<evidence type="ECO:0000256" key="5">
    <source>
        <dbReference type="ARBA" id="ARBA00023125"/>
    </source>
</evidence>
<keyword evidence="9" id="KW-0131">Cell cycle</keyword>
<reference evidence="9 10" key="1">
    <citation type="journal article" date="2016" name="Nat. Commun.">
        <title>Thousands of microbial genomes shed light on interconnected biogeochemical processes in an aquifer system.</title>
        <authorList>
            <person name="Anantharaman K."/>
            <person name="Brown C.T."/>
            <person name="Hug L.A."/>
            <person name="Sharon I."/>
            <person name="Castelle C.J."/>
            <person name="Probst A.J."/>
            <person name="Thomas B.C."/>
            <person name="Singh A."/>
            <person name="Wilkins M.J."/>
            <person name="Karaoz U."/>
            <person name="Brodie E.L."/>
            <person name="Williams K.H."/>
            <person name="Hubbard S.S."/>
            <person name="Banfield J.F."/>
        </authorList>
    </citation>
    <scope>NUCLEOTIDE SEQUENCE [LARGE SCALE GENOMIC DNA]</scope>
</reference>
<dbReference type="InterPro" id="IPR038619">
    <property type="entry name" value="MraZ_sf"/>
</dbReference>
<evidence type="ECO:0000256" key="1">
    <source>
        <dbReference type="ARBA" id="ARBA00013860"/>
    </source>
</evidence>
<dbReference type="CDD" id="cd16321">
    <property type="entry name" value="MraZ_C"/>
    <property type="match status" value="1"/>
</dbReference>
<evidence type="ECO:0000313" key="9">
    <source>
        <dbReference type="EMBL" id="OGG72960.1"/>
    </source>
</evidence>
<dbReference type="InterPro" id="IPR007159">
    <property type="entry name" value="SpoVT-AbrB_dom"/>
</dbReference>
<gene>
    <name evidence="7" type="primary">mraZ</name>
    <name evidence="9" type="ORF">A3A38_01690</name>
</gene>
<comment type="caution">
    <text evidence="9">The sequence shown here is derived from an EMBL/GenBank/DDBJ whole genome shotgun (WGS) entry which is preliminary data.</text>
</comment>
<dbReference type="Gene3D" id="3.40.1550.20">
    <property type="entry name" value="Transcriptional regulator MraZ domain"/>
    <property type="match status" value="1"/>
</dbReference>
<protein>
    <recommendedName>
        <fullName evidence="1 7">Transcriptional regulator MraZ</fullName>
    </recommendedName>
</protein>
<dbReference type="InterPro" id="IPR035642">
    <property type="entry name" value="MraZ_N"/>
</dbReference>
<evidence type="ECO:0000256" key="2">
    <source>
        <dbReference type="ARBA" id="ARBA00022490"/>
    </source>
</evidence>
<accession>A0A1F6EH41</accession>
<keyword evidence="3" id="KW-0677">Repeat</keyword>